<comment type="subcellular location">
    <subcellularLocation>
        <location evidence="1">Cytoplasm</location>
        <location evidence="1">Cytoplasmic ribonucleoprotein granule</location>
    </subcellularLocation>
    <subcellularLocation>
        <location evidence="2">Cytoplasm</location>
        <location evidence="2">Perinuclear region</location>
    </subcellularLocation>
</comment>
<sequence>MESDPGRARGHGRASAENVRPGGRRPSEDISPSRQPREKKSRLHSSDSPPGTSLYEESEGSSSRRRSPERAGSGDSGSGSNKSERSIKSERSSKDSRSESSSRRERERGEPSERGDSRSARGERGERDDRRESGAGGAGGRAGGKAERERRIRFEIVKTRPPNVETKRGASGQPVQLTANYFRLLKKPQWRLYKYRVDFEPTIEMMRVRRGVLSEHKALLGGYLFDGTMLFSINKLPDEVTVVETKSKMGELYKITIKCVGHVSMSEDQSLQILNLIMRRAMEGLQLQLVGRNFFDAMAKIDIREYRIQLWPGYTTSIRQHESDILLCAEIAHKVMRTETVYDILQRCTQESRDYQDNFKRQVIGLTVLTDYNNKTYRIDDVDFSATPKQTFSCKEVQTSFVDYYYKKYHIRIRDTNQPLLLSQSKERQIRGGQNKLVTLIPELCRATGLSDSMRSNFQLMRAMSEHTRLNPDRRIERLRAFNRRLQQTEASMKVLSEWQMSLDSNLVEFPGRILKIENIVFGRARKAQAGDNADWTRHLRDNEMFTSVELKRWALVCPNRSNREARDFVESLIQAASGMKMYIRQPTPFQIYDDRNHSYINAIESSASQDPQLIMCIVPNNNAERYSSIKKKTCVERAIPTQVMCHKTVTPKGGNPRSLMSIATKVAIQINCKLGAAAWMIELPLSGLMTIGFDICRSTKDRSRAFAALVATMDMKAEAKYFSTVSQHNSSDELSNDLTISVTKALQEYRKSHGTLPSRILLYRDGVGDGQIRQVFEHEVKVLKERLESIYRSAKIETGPRFAFVVVSKSINTRYFTRGRNPPPGTIADDVITLPERYDFYLVSQSVRQGTVSPTSYNVIYDTMGLDPDRMQILTYKMTHLYYNWSGTTRVPAVCQYAKKLASLVAQSIHQPPSNLLEKQLYFL</sequence>
<evidence type="ECO:0000256" key="10">
    <source>
        <dbReference type="ARBA" id="ARBA00023158"/>
    </source>
</evidence>
<dbReference type="SUPFAM" id="SSF53098">
    <property type="entry name" value="Ribonuclease H-like"/>
    <property type="match status" value="1"/>
</dbReference>
<evidence type="ECO:0000256" key="6">
    <source>
        <dbReference type="ARBA" id="ARBA00022782"/>
    </source>
</evidence>
<feature type="domain" description="PAZ" evidence="13">
    <location>
        <begin position="340"/>
        <end position="449"/>
    </location>
</feature>
<dbReference type="EMBL" id="LR899009">
    <property type="protein sequence ID" value="CAD7079112.1"/>
    <property type="molecule type" value="Genomic_DNA"/>
</dbReference>
<dbReference type="Pfam" id="PF02171">
    <property type="entry name" value="Piwi"/>
    <property type="match status" value="1"/>
</dbReference>
<evidence type="ECO:0000256" key="8">
    <source>
        <dbReference type="ARBA" id="ARBA00022884"/>
    </source>
</evidence>
<evidence type="ECO:0000256" key="5">
    <source>
        <dbReference type="ARBA" id="ARBA00022490"/>
    </source>
</evidence>
<feature type="compositionally biased region" description="Gly residues" evidence="12">
    <location>
        <begin position="134"/>
        <end position="143"/>
    </location>
</feature>
<dbReference type="GO" id="GO:0140965">
    <property type="term" value="P:secondary piRNA processing"/>
    <property type="evidence" value="ECO:0007669"/>
    <property type="project" value="UniProtKB-ARBA"/>
</dbReference>
<dbReference type="InterPro" id="IPR036085">
    <property type="entry name" value="PAZ_dom_sf"/>
</dbReference>
<dbReference type="PANTHER" id="PTHR22891">
    <property type="entry name" value="EUKARYOTIC TRANSLATION INITIATION FACTOR 2C"/>
    <property type="match status" value="1"/>
</dbReference>
<dbReference type="FunCoup" id="A0A7R8UE33">
    <property type="interactions" value="61"/>
</dbReference>
<dbReference type="OMA" id="IVHYHVD"/>
<evidence type="ECO:0000256" key="12">
    <source>
        <dbReference type="SAM" id="MobiDB-lite"/>
    </source>
</evidence>
<dbReference type="SUPFAM" id="SSF101690">
    <property type="entry name" value="PAZ domain"/>
    <property type="match status" value="1"/>
</dbReference>
<dbReference type="Gene3D" id="3.40.50.2300">
    <property type="match status" value="1"/>
</dbReference>
<dbReference type="CDD" id="cd04658">
    <property type="entry name" value="Piwi_piwi-like_Euk"/>
    <property type="match status" value="1"/>
</dbReference>
<name>A0A7R8UE33_HERIL</name>
<keyword evidence="8" id="KW-0694">RNA-binding</keyword>
<dbReference type="GO" id="GO:0141009">
    <property type="term" value="P:transposable element silencing by piRNA-mediated mRNA destabilization"/>
    <property type="evidence" value="ECO:0007669"/>
    <property type="project" value="UniProtKB-ARBA"/>
</dbReference>
<dbReference type="Pfam" id="PF23278">
    <property type="entry name" value="Piwi_N"/>
    <property type="match status" value="1"/>
</dbReference>
<dbReference type="InterPro" id="IPR012337">
    <property type="entry name" value="RNaseH-like_sf"/>
</dbReference>
<evidence type="ECO:0000256" key="7">
    <source>
        <dbReference type="ARBA" id="ARBA00022801"/>
    </source>
</evidence>
<feature type="compositionally biased region" description="Basic and acidic residues" evidence="12">
    <location>
        <begin position="82"/>
        <end position="133"/>
    </location>
</feature>
<dbReference type="GO" id="GO:0009994">
    <property type="term" value="P:oocyte differentiation"/>
    <property type="evidence" value="ECO:0007669"/>
    <property type="project" value="UniProtKB-ARBA"/>
</dbReference>
<gene>
    <name evidence="15" type="ORF">HERILL_LOCUS2345</name>
</gene>
<proteinExistence type="inferred from homology"/>
<evidence type="ECO:0000256" key="3">
    <source>
        <dbReference type="ARBA" id="ARBA00022473"/>
    </source>
</evidence>
<dbReference type="GO" id="GO:0043186">
    <property type="term" value="C:P granule"/>
    <property type="evidence" value="ECO:0007669"/>
    <property type="project" value="UniProtKB-ARBA"/>
</dbReference>
<dbReference type="SMART" id="SM00949">
    <property type="entry name" value="PAZ"/>
    <property type="match status" value="1"/>
</dbReference>
<evidence type="ECO:0000259" key="13">
    <source>
        <dbReference type="PROSITE" id="PS50821"/>
    </source>
</evidence>
<evidence type="ECO:0000256" key="1">
    <source>
        <dbReference type="ARBA" id="ARBA00004331"/>
    </source>
</evidence>
<dbReference type="FunFam" id="3.30.420.10:FF:000014">
    <property type="entry name" value="Piwi-like RNA-mediated gene silencing 1"/>
    <property type="match status" value="1"/>
</dbReference>
<dbReference type="Proteomes" id="UP000594454">
    <property type="component" value="Chromosome 1"/>
</dbReference>
<dbReference type="InterPro" id="IPR036397">
    <property type="entry name" value="RNaseH_sf"/>
</dbReference>
<keyword evidence="3" id="KW-0217">Developmental protein</keyword>
<evidence type="ECO:0008006" key="17">
    <source>
        <dbReference type="Google" id="ProtNLM"/>
    </source>
</evidence>
<dbReference type="OrthoDB" id="445936at2759"/>
<dbReference type="FunFam" id="3.40.50.2300:FF:000404">
    <property type="entry name" value="Argonaut-like protein"/>
    <property type="match status" value="1"/>
</dbReference>
<dbReference type="GO" id="GO:0031507">
    <property type="term" value="P:heterochromatin formation"/>
    <property type="evidence" value="ECO:0007669"/>
    <property type="project" value="UniProtKB-ARBA"/>
</dbReference>
<dbReference type="InterPro" id="IPR003100">
    <property type="entry name" value="PAZ_dom"/>
</dbReference>
<dbReference type="InterPro" id="IPR003165">
    <property type="entry name" value="Piwi"/>
</dbReference>
<evidence type="ECO:0000256" key="11">
    <source>
        <dbReference type="ARBA" id="ARBA00038291"/>
    </source>
</evidence>
<evidence type="ECO:0000256" key="2">
    <source>
        <dbReference type="ARBA" id="ARBA00004556"/>
    </source>
</evidence>
<keyword evidence="5" id="KW-0963">Cytoplasm</keyword>
<keyword evidence="4" id="KW-0488">Methylation</keyword>
<dbReference type="SMART" id="SM00950">
    <property type="entry name" value="Piwi"/>
    <property type="match status" value="1"/>
</dbReference>
<keyword evidence="7" id="KW-0378">Hydrolase</keyword>
<organism evidence="15 16">
    <name type="scientific">Hermetia illucens</name>
    <name type="common">Black soldier fly</name>
    <dbReference type="NCBI Taxonomy" id="343691"/>
    <lineage>
        <taxon>Eukaryota</taxon>
        <taxon>Metazoa</taxon>
        <taxon>Ecdysozoa</taxon>
        <taxon>Arthropoda</taxon>
        <taxon>Hexapoda</taxon>
        <taxon>Insecta</taxon>
        <taxon>Pterygota</taxon>
        <taxon>Neoptera</taxon>
        <taxon>Endopterygota</taxon>
        <taxon>Diptera</taxon>
        <taxon>Brachycera</taxon>
        <taxon>Stratiomyomorpha</taxon>
        <taxon>Stratiomyidae</taxon>
        <taxon>Hermetiinae</taxon>
        <taxon>Hermetia</taxon>
    </lineage>
</organism>
<keyword evidence="16" id="KW-1185">Reference proteome</keyword>
<protein>
    <recommendedName>
        <fullName evidence="17">Piwi</fullName>
    </recommendedName>
</protein>
<evidence type="ECO:0000259" key="14">
    <source>
        <dbReference type="PROSITE" id="PS50822"/>
    </source>
</evidence>
<dbReference type="PROSITE" id="PS50821">
    <property type="entry name" value="PAZ"/>
    <property type="match status" value="1"/>
</dbReference>
<keyword evidence="6" id="KW-0221">Differentiation</keyword>
<evidence type="ECO:0000313" key="15">
    <source>
        <dbReference type="EMBL" id="CAD7079112.1"/>
    </source>
</evidence>
<evidence type="ECO:0000256" key="9">
    <source>
        <dbReference type="ARBA" id="ARBA00022943"/>
    </source>
</evidence>
<dbReference type="Gene3D" id="3.30.420.10">
    <property type="entry name" value="Ribonuclease H-like superfamily/Ribonuclease H"/>
    <property type="match status" value="1"/>
</dbReference>
<dbReference type="GO" id="GO:0034584">
    <property type="term" value="F:piRNA binding"/>
    <property type="evidence" value="ECO:0007669"/>
    <property type="project" value="UniProtKB-ARBA"/>
</dbReference>
<keyword evidence="9" id="KW-0896">Oogenesis</keyword>
<evidence type="ECO:0000256" key="4">
    <source>
        <dbReference type="ARBA" id="ARBA00022481"/>
    </source>
</evidence>
<dbReference type="PROSITE" id="PS50822">
    <property type="entry name" value="PIWI"/>
    <property type="match status" value="1"/>
</dbReference>
<dbReference type="Pfam" id="PF02170">
    <property type="entry name" value="PAZ"/>
    <property type="match status" value="1"/>
</dbReference>
<dbReference type="InParanoid" id="A0A7R8UE33"/>
<comment type="similarity">
    <text evidence="11">Belongs to the argonaute family. Piwi subfamily.</text>
</comment>
<dbReference type="AlphaFoldDB" id="A0A7R8UE33"/>
<dbReference type="FunFam" id="2.170.260.10:FF:000003">
    <property type="entry name" value="Piwi-like RNA-mediated gene silencing 2"/>
    <property type="match status" value="1"/>
</dbReference>
<dbReference type="GO" id="GO:0016891">
    <property type="term" value="F:RNA endonuclease activity producing 5'-phosphomonoesters, hydrolytic mechanism"/>
    <property type="evidence" value="ECO:0007669"/>
    <property type="project" value="UniProtKB-ARBA"/>
</dbReference>
<keyword evidence="10" id="KW-0943">RNA-mediated gene silencing</keyword>
<dbReference type="GO" id="GO:0048471">
    <property type="term" value="C:perinuclear region of cytoplasm"/>
    <property type="evidence" value="ECO:0007669"/>
    <property type="project" value="UniProtKB-SubCell"/>
</dbReference>
<evidence type="ECO:0000313" key="16">
    <source>
        <dbReference type="Proteomes" id="UP000594454"/>
    </source>
</evidence>
<accession>A0A7R8UE33</accession>
<feature type="domain" description="Piwi" evidence="14">
    <location>
        <begin position="614"/>
        <end position="911"/>
    </location>
</feature>
<dbReference type="CDD" id="cd02845">
    <property type="entry name" value="PAZ_piwi_like"/>
    <property type="match status" value="1"/>
</dbReference>
<reference evidence="15 16" key="1">
    <citation type="submission" date="2020-11" db="EMBL/GenBank/DDBJ databases">
        <authorList>
            <person name="Wallbank WR R."/>
            <person name="Pardo Diaz C."/>
            <person name="Kozak K."/>
            <person name="Martin S."/>
            <person name="Jiggins C."/>
            <person name="Moest M."/>
            <person name="Warren A I."/>
            <person name="Generalovic N T."/>
            <person name="Byers J.R.P. K."/>
            <person name="Montejo-Kovacevich G."/>
            <person name="Yen C E."/>
        </authorList>
    </citation>
    <scope>NUCLEOTIDE SEQUENCE [LARGE SCALE GENOMIC DNA]</scope>
</reference>
<dbReference type="Gene3D" id="2.170.260.10">
    <property type="entry name" value="paz domain"/>
    <property type="match status" value="1"/>
</dbReference>
<feature type="region of interest" description="Disordered" evidence="12">
    <location>
        <begin position="1"/>
        <end position="150"/>
    </location>
</feature>
<dbReference type="GO" id="GO:0007279">
    <property type="term" value="P:pole cell formation"/>
    <property type="evidence" value="ECO:0007669"/>
    <property type="project" value="UniProtKB-ARBA"/>
</dbReference>